<comment type="caution">
    <text evidence="1">The sequence shown here is derived from an EMBL/GenBank/DDBJ whole genome shotgun (WGS) entry which is preliminary data.</text>
</comment>
<proteinExistence type="predicted"/>
<protein>
    <recommendedName>
        <fullName evidence="3">Squalene cyclase C-terminal domain-containing protein</fullName>
    </recommendedName>
</protein>
<dbReference type="AlphaFoldDB" id="A0A1G1YLQ4"/>
<dbReference type="Proteomes" id="UP000177376">
    <property type="component" value="Unassembled WGS sequence"/>
</dbReference>
<reference evidence="1 2" key="1">
    <citation type="journal article" date="2016" name="Nat. Commun.">
        <title>Thousands of microbial genomes shed light on interconnected biogeochemical processes in an aquifer system.</title>
        <authorList>
            <person name="Anantharaman K."/>
            <person name="Brown C.T."/>
            <person name="Hug L.A."/>
            <person name="Sharon I."/>
            <person name="Castelle C.J."/>
            <person name="Probst A.J."/>
            <person name="Thomas B.C."/>
            <person name="Singh A."/>
            <person name="Wilkins M.J."/>
            <person name="Karaoz U."/>
            <person name="Brodie E.L."/>
            <person name="Williams K.H."/>
            <person name="Hubbard S.S."/>
            <person name="Banfield J.F."/>
        </authorList>
    </citation>
    <scope>NUCLEOTIDE SEQUENCE [LARGE SCALE GENOMIC DNA]</scope>
</reference>
<sequence length="423" mass="48207">MFLITKIKRKLQHKYNLLIRPFFGHDLNILYRASNEDYPFGACSSDIHLMNALLWLDTVNKKLAGQVFPAKFSVGSSYGMTNSYPETTGYTLSTLLTIFRNQPWKNFNYNIVKNLIENCHNYLLTMQLENGAFTGGREGQAGFGEPSVFDTGQILLGLSDLYEASESKTLDKKISIDRPKLKIVIVRAADFLLSQIDNDGAFKPAHTYLKTKKTYYTRAAYGLLRSGIVLNNEKYKRRARRNFDYALSQQETSGWINGAGFNDNLLVLHTIAYTLRGLVEAATYFKEKTYLQAVAKNFDFLLDFNRENFRYPKLLPSHYAADKTYFNDLCITGLSQIAIVIKKYNAILPTPDNRLEKLFSEIVQATKRFQIRGMKNPCLNGAMPASWPINGKYQPYNLIEWGVKFFMDSLLLDMGISSGEIKG</sequence>
<evidence type="ECO:0000313" key="1">
    <source>
        <dbReference type="EMBL" id="OGY52590.1"/>
    </source>
</evidence>
<dbReference type="Gene3D" id="1.50.10.20">
    <property type="match status" value="1"/>
</dbReference>
<organism evidence="1 2">
    <name type="scientific">Candidatus Buchananbacteria bacterium RIFCSPLOWO2_01_FULL_39_33</name>
    <dbReference type="NCBI Taxonomy" id="1797543"/>
    <lineage>
        <taxon>Bacteria</taxon>
        <taxon>Candidatus Buchananiibacteriota</taxon>
    </lineage>
</organism>
<name>A0A1G1YLQ4_9BACT</name>
<evidence type="ECO:0008006" key="3">
    <source>
        <dbReference type="Google" id="ProtNLM"/>
    </source>
</evidence>
<gene>
    <name evidence="1" type="ORF">A3A02_04245</name>
</gene>
<accession>A0A1G1YLQ4</accession>
<dbReference type="SUPFAM" id="SSF48208">
    <property type="entry name" value="Six-hairpin glycosidases"/>
    <property type="match status" value="1"/>
</dbReference>
<dbReference type="InterPro" id="IPR008928">
    <property type="entry name" value="6-hairpin_glycosidase_sf"/>
</dbReference>
<dbReference type="EMBL" id="MHIM01000014">
    <property type="protein sequence ID" value="OGY52590.1"/>
    <property type="molecule type" value="Genomic_DNA"/>
</dbReference>
<evidence type="ECO:0000313" key="2">
    <source>
        <dbReference type="Proteomes" id="UP000177376"/>
    </source>
</evidence>
<dbReference type="GO" id="GO:0005975">
    <property type="term" value="P:carbohydrate metabolic process"/>
    <property type="evidence" value="ECO:0007669"/>
    <property type="project" value="InterPro"/>
</dbReference>